<evidence type="ECO:0000256" key="1">
    <source>
        <dbReference type="SAM" id="Coils"/>
    </source>
</evidence>
<dbReference type="WBParaSite" id="EEL_0000824401-mRNA-1">
    <property type="protein sequence ID" value="EEL_0000824401-mRNA-1"/>
    <property type="gene ID" value="EEL_0000824401"/>
</dbReference>
<feature type="coiled-coil region" evidence="1">
    <location>
        <begin position="24"/>
        <end position="87"/>
    </location>
</feature>
<reference evidence="3" key="1">
    <citation type="submission" date="2017-02" db="UniProtKB">
        <authorList>
            <consortium name="WormBaseParasite"/>
        </authorList>
    </citation>
    <scope>IDENTIFICATION</scope>
</reference>
<name>A0A0R3S0S9_9BILA</name>
<proteinExistence type="predicted"/>
<accession>A0A0R3S0S9</accession>
<organism evidence="2 3">
    <name type="scientific">Elaeophora elaphi</name>
    <dbReference type="NCBI Taxonomy" id="1147741"/>
    <lineage>
        <taxon>Eukaryota</taxon>
        <taxon>Metazoa</taxon>
        <taxon>Ecdysozoa</taxon>
        <taxon>Nematoda</taxon>
        <taxon>Chromadorea</taxon>
        <taxon>Rhabditida</taxon>
        <taxon>Spirurina</taxon>
        <taxon>Spiruromorpha</taxon>
        <taxon>Filarioidea</taxon>
        <taxon>Onchocercidae</taxon>
        <taxon>Elaeophora</taxon>
    </lineage>
</organism>
<evidence type="ECO:0000313" key="3">
    <source>
        <dbReference type="WBParaSite" id="EEL_0000824401-mRNA-1"/>
    </source>
</evidence>
<dbReference type="AlphaFoldDB" id="A0A0R3S0S9"/>
<keyword evidence="2" id="KW-1185">Reference proteome</keyword>
<evidence type="ECO:0000313" key="2">
    <source>
        <dbReference type="Proteomes" id="UP000050640"/>
    </source>
</evidence>
<sequence>MQVLFEIVNPKAMNTLLRDAVVIIEEARKSVDRQNEVNAAIEVEFSRLSDDINREFNELYNRICKIKNDYKHRIEFLENMCEHYNDNLSHRINAFAFNEVKVWQKLNKIEWNLIFLQCVGRSFIEASTAYLSEIDFDNIEQTVNYKLN</sequence>
<protein>
    <submittedName>
        <fullName evidence="3">Uncharacterized protein</fullName>
    </submittedName>
</protein>
<dbReference type="Proteomes" id="UP000050640">
    <property type="component" value="Unplaced"/>
</dbReference>
<keyword evidence="1" id="KW-0175">Coiled coil</keyword>